<dbReference type="RefSeq" id="WP_163946883.1">
    <property type="nucleotide sequence ID" value="NZ_JAAFZH010000003.1"/>
</dbReference>
<keyword evidence="5" id="KW-0051">Antiviral defense</keyword>
<dbReference type="EMBL" id="JAAFZH010000003">
    <property type="protein sequence ID" value="NDU95284.1"/>
    <property type="molecule type" value="Genomic_DNA"/>
</dbReference>
<sequence length="759" mass="86922">MTTTEPLAKPSGITFTQHVSGVVDEGQMLTRSLSTTFDKYQRLTGSDLRKRLNGACKFHDDGKKHPQWQSACQRDYDEYLKWHAEYGGSYQDYERACKGQTGRNLLKADIRHEIDSLIQRQKDNFSLPVQVAIGAHHGKLSIRHEDKWKRPVFKGEGEKIWRKFKQHNNQFESHHDFEKALLPHYEYAGVRSYLQVADRRTSAKESGEKLPDPKSFEYKFPHSERRNVQQIVEANWQEDLLLVRAPTGAGKTDSALLWASKQIEAGKAQRLVIAMPTRFTSNALAINVAESLSDTGLYHSSAWHNKFRVAIEEKRIHFKEAQKQHESARQLMTPVTVCTIDHLLMSLTLTREDHHLIAFNLANSCLVIDEADFYDDFTQANILTLLRALHTWKVPVLLMSASLPDSCLSQYRATGYNVNKIFKDESELTRDRCRIRSIREYENISELEGLLNKCISAKSAIIYANTVAKAKQLYDWFEARGITPILYHSRFTEPHKAKKEEELLQKLGRAAWEGKRAEGIAILTQIGEMSVNISADIMVSELCPIDRLIQRAGRLSRFDKEKVGELHVVIPTISGKLYPAPYGTYQRGADWEPNPALIATKERLSVRAYSAATFTDLLNEVYDQPPAQTTRAIVNAEHLRQLFISNWIIGSMTVAKEDDTETTFWRSRDIIGNATVFVEELTQTRFKNWSELNELKNDQSVELPKYLIDKGVKINALYVREITIDDKRDDKPVRVYIAHKGQYNPSIGLAELISDDDFY</sequence>
<dbReference type="GO" id="GO:0003724">
    <property type="term" value="F:RNA helicase activity"/>
    <property type="evidence" value="ECO:0007669"/>
    <property type="project" value="TreeGrafter"/>
</dbReference>
<name>A0A6L9L480_9BACT</name>
<dbReference type="InterPro" id="IPR050079">
    <property type="entry name" value="DEAD_box_RNA_helicase"/>
</dbReference>
<evidence type="ECO:0000256" key="5">
    <source>
        <dbReference type="ARBA" id="ARBA00023118"/>
    </source>
</evidence>
<dbReference type="AlphaFoldDB" id="A0A6L9L480"/>
<dbReference type="PANTHER" id="PTHR47959:SF16">
    <property type="entry name" value="CRISPR-ASSOCIATED NUCLEASE_HELICASE CAS3-RELATED"/>
    <property type="match status" value="1"/>
</dbReference>
<dbReference type="InterPro" id="IPR011545">
    <property type="entry name" value="DEAD/DEAH_box_helicase_dom"/>
</dbReference>
<evidence type="ECO:0000256" key="3">
    <source>
        <dbReference type="ARBA" id="ARBA00022806"/>
    </source>
</evidence>
<dbReference type="Gene3D" id="3.40.50.300">
    <property type="entry name" value="P-loop containing nucleotide triphosphate hydrolases"/>
    <property type="match status" value="2"/>
</dbReference>
<dbReference type="InterPro" id="IPR027417">
    <property type="entry name" value="P-loop_NTPase"/>
</dbReference>
<keyword evidence="2" id="KW-0378">Hydrolase</keyword>
<feature type="domain" description="Helicase ATP-binding" evidence="6">
    <location>
        <begin position="232"/>
        <end position="421"/>
    </location>
</feature>
<dbReference type="InterPro" id="IPR054712">
    <property type="entry name" value="Cas3-like_dom"/>
</dbReference>
<dbReference type="PANTHER" id="PTHR47959">
    <property type="entry name" value="ATP-DEPENDENT RNA HELICASE RHLE-RELATED"/>
    <property type="match status" value="1"/>
</dbReference>
<dbReference type="Pfam" id="PF00270">
    <property type="entry name" value="DEAD"/>
    <property type="match status" value="1"/>
</dbReference>
<reference evidence="7 8" key="1">
    <citation type="submission" date="2020-02" db="EMBL/GenBank/DDBJ databases">
        <title>Draft genome sequence of two Spirosoma agri KCTC 52727 and Spirosoma terrae KCTC 52035.</title>
        <authorList>
            <person name="Rojas J."/>
            <person name="Ambika Manirajan B."/>
            <person name="Suarez C."/>
            <person name="Ratering S."/>
            <person name="Schnell S."/>
        </authorList>
    </citation>
    <scope>NUCLEOTIDE SEQUENCE [LARGE SCALE GENOMIC DNA]</scope>
    <source>
        <strain evidence="7 8">KCTC 52035</strain>
    </source>
</reference>
<proteinExistence type="predicted"/>
<dbReference type="Proteomes" id="UP000474175">
    <property type="component" value="Unassembled WGS sequence"/>
</dbReference>
<evidence type="ECO:0000256" key="2">
    <source>
        <dbReference type="ARBA" id="ARBA00022801"/>
    </source>
</evidence>
<organism evidence="7 8">
    <name type="scientific">Spirosoma terrae</name>
    <dbReference type="NCBI Taxonomy" id="1968276"/>
    <lineage>
        <taxon>Bacteria</taxon>
        <taxon>Pseudomonadati</taxon>
        <taxon>Bacteroidota</taxon>
        <taxon>Cytophagia</taxon>
        <taxon>Cytophagales</taxon>
        <taxon>Cytophagaceae</taxon>
        <taxon>Spirosoma</taxon>
    </lineage>
</organism>
<dbReference type="SMART" id="SM00487">
    <property type="entry name" value="DEXDc"/>
    <property type="match status" value="1"/>
</dbReference>
<evidence type="ECO:0000313" key="7">
    <source>
        <dbReference type="EMBL" id="NDU95284.1"/>
    </source>
</evidence>
<keyword evidence="1" id="KW-0547">Nucleotide-binding</keyword>
<comment type="caution">
    <text evidence="7">The sequence shown here is derived from an EMBL/GenBank/DDBJ whole genome shotgun (WGS) entry which is preliminary data.</text>
</comment>
<dbReference type="InterPro" id="IPR006474">
    <property type="entry name" value="Helicase_Cas3_CRISPR-ass_core"/>
</dbReference>
<dbReference type="InterPro" id="IPR014001">
    <property type="entry name" value="Helicase_ATP-bd"/>
</dbReference>
<dbReference type="GO" id="GO:0005829">
    <property type="term" value="C:cytosol"/>
    <property type="evidence" value="ECO:0007669"/>
    <property type="project" value="TreeGrafter"/>
</dbReference>
<dbReference type="InterPro" id="IPR038257">
    <property type="entry name" value="CRISPR-assoc_Cas3_HD_sf"/>
</dbReference>
<evidence type="ECO:0000256" key="4">
    <source>
        <dbReference type="ARBA" id="ARBA00022840"/>
    </source>
</evidence>
<keyword evidence="3" id="KW-0347">Helicase</keyword>
<dbReference type="GO" id="GO:0051607">
    <property type="term" value="P:defense response to virus"/>
    <property type="evidence" value="ECO:0007669"/>
    <property type="project" value="UniProtKB-KW"/>
</dbReference>
<dbReference type="Gene3D" id="1.10.3210.30">
    <property type="match status" value="1"/>
</dbReference>
<protein>
    <submittedName>
        <fullName evidence="7">CRISPR-associated helicase Cas3</fullName>
    </submittedName>
</protein>
<keyword evidence="8" id="KW-1185">Reference proteome</keyword>
<evidence type="ECO:0000313" key="8">
    <source>
        <dbReference type="Proteomes" id="UP000474175"/>
    </source>
</evidence>
<dbReference type="GO" id="GO:0005524">
    <property type="term" value="F:ATP binding"/>
    <property type="evidence" value="ECO:0007669"/>
    <property type="project" value="UniProtKB-KW"/>
</dbReference>
<accession>A0A6L9L480</accession>
<evidence type="ECO:0000256" key="1">
    <source>
        <dbReference type="ARBA" id="ARBA00022741"/>
    </source>
</evidence>
<dbReference type="GO" id="GO:0003676">
    <property type="term" value="F:nucleic acid binding"/>
    <property type="evidence" value="ECO:0007669"/>
    <property type="project" value="InterPro"/>
</dbReference>
<dbReference type="PROSITE" id="PS51192">
    <property type="entry name" value="HELICASE_ATP_BIND_1"/>
    <property type="match status" value="1"/>
</dbReference>
<evidence type="ECO:0000259" key="6">
    <source>
        <dbReference type="PROSITE" id="PS51192"/>
    </source>
</evidence>
<keyword evidence="4" id="KW-0067">ATP-binding</keyword>
<dbReference type="GO" id="GO:0016787">
    <property type="term" value="F:hydrolase activity"/>
    <property type="evidence" value="ECO:0007669"/>
    <property type="project" value="UniProtKB-KW"/>
</dbReference>
<gene>
    <name evidence="7" type="primary">cas3</name>
    <name evidence="7" type="ORF">GK108_10410</name>
</gene>
<dbReference type="NCBIfam" id="TIGR01587">
    <property type="entry name" value="cas3_core"/>
    <property type="match status" value="1"/>
</dbReference>
<dbReference type="SUPFAM" id="SSF52540">
    <property type="entry name" value="P-loop containing nucleoside triphosphate hydrolases"/>
    <property type="match status" value="1"/>
</dbReference>
<dbReference type="Pfam" id="PF22590">
    <property type="entry name" value="Cas3-like_C_2"/>
    <property type="match status" value="1"/>
</dbReference>